<dbReference type="InterPro" id="IPR050679">
    <property type="entry name" value="Bact_HTH_transcr_reg"/>
</dbReference>
<dbReference type="CDD" id="cd07377">
    <property type="entry name" value="WHTH_GntR"/>
    <property type="match status" value="1"/>
</dbReference>
<dbReference type="OrthoDB" id="3207674at2"/>
<dbReference type="Gene3D" id="1.10.10.10">
    <property type="entry name" value="Winged helix-like DNA-binding domain superfamily/Winged helix DNA-binding domain"/>
    <property type="match status" value="1"/>
</dbReference>
<dbReference type="SMART" id="SM00345">
    <property type="entry name" value="HTH_GNTR"/>
    <property type="match status" value="1"/>
</dbReference>
<evidence type="ECO:0000259" key="5">
    <source>
        <dbReference type="PROSITE" id="PS50949"/>
    </source>
</evidence>
<dbReference type="GO" id="GO:0045892">
    <property type="term" value="P:negative regulation of DNA-templated transcription"/>
    <property type="evidence" value="ECO:0007669"/>
    <property type="project" value="TreeGrafter"/>
</dbReference>
<name>A0A495JFM7_9ACTN</name>
<dbReference type="InterPro" id="IPR028978">
    <property type="entry name" value="Chorismate_lyase_/UTRA_dom_sf"/>
</dbReference>
<feature type="region of interest" description="Disordered" evidence="4">
    <location>
        <begin position="86"/>
        <end position="105"/>
    </location>
</feature>
<evidence type="ECO:0000256" key="4">
    <source>
        <dbReference type="SAM" id="MobiDB-lite"/>
    </source>
</evidence>
<dbReference type="InterPro" id="IPR000524">
    <property type="entry name" value="Tscrpt_reg_HTH_GntR"/>
</dbReference>
<dbReference type="GO" id="GO:0003700">
    <property type="term" value="F:DNA-binding transcription factor activity"/>
    <property type="evidence" value="ECO:0007669"/>
    <property type="project" value="InterPro"/>
</dbReference>
<protein>
    <submittedName>
        <fullName evidence="6">GntR family transcriptional regulator</fullName>
    </submittedName>
</protein>
<sequence length="249" mass="27502">MPKTPAYLQLATILRTQILTGDLPPGAKLPSETQLMKQHDISRSVAKWAIAMLKSEGLVVGRAGSGVYVRDGRRLIRYAHGRDMRNTAGTTSPFARDAEQAERTPTWEHDSRHDVADESIARRLAIEPGAPVMRTAYRFLADGEPIQLSTSWEPLAITASTPVEWPEDGAAVGVVARMDLIDVRIDEFEERLTDRPALPNEVAALDLAPPSATVWVIERTYYAAGVPVETATIVLPRGRYELVYRVPVH</sequence>
<dbReference type="GO" id="GO:0003677">
    <property type="term" value="F:DNA binding"/>
    <property type="evidence" value="ECO:0007669"/>
    <property type="project" value="UniProtKB-KW"/>
</dbReference>
<evidence type="ECO:0000313" key="7">
    <source>
        <dbReference type="Proteomes" id="UP000277671"/>
    </source>
</evidence>
<dbReference type="InterPro" id="IPR011663">
    <property type="entry name" value="UTRA"/>
</dbReference>
<dbReference type="PROSITE" id="PS50949">
    <property type="entry name" value="HTH_GNTR"/>
    <property type="match status" value="1"/>
</dbReference>
<dbReference type="Pfam" id="PF07702">
    <property type="entry name" value="UTRA"/>
    <property type="match status" value="1"/>
</dbReference>
<gene>
    <name evidence="6" type="ORF">BDK92_1623</name>
</gene>
<feature type="domain" description="HTH gntR-type" evidence="5">
    <location>
        <begin position="4"/>
        <end position="72"/>
    </location>
</feature>
<dbReference type="EMBL" id="RBKT01000001">
    <property type="protein sequence ID" value="RKR87348.1"/>
    <property type="molecule type" value="Genomic_DNA"/>
</dbReference>
<dbReference type="Proteomes" id="UP000277671">
    <property type="component" value="Unassembled WGS sequence"/>
</dbReference>
<feature type="compositionally biased region" description="Basic and acidic residues" evidence="4">
    <location>
        <begin position="96"/>
        <end position="105"/>
    </location>
</feature>
<evidence type="ECO:0000256" key="1">
    <source>
        <dbReference type="ARBA" id="ARBA00023015"/>
    </source>
</evidence>
<dbReference type="PANTHER" id="PTHR44846:SF17">
    <property type="entry name" value="GNTR-FAMILY TRANSCRIPTIONAL REGULATOR"/>
    <property type="match status" value="1"/>
</dbReference>
<accession>A0A495JFM7</accession>
<comment type="caution">
    <text evidence="6">The sequence shown here is derived from an EMBL/GenBank/DDBJ whole genome shotgun (WGS) entry which is preliminary data.</text>
</comment>
<evidence type="ECO:0000313" key="6">
    <source>
        <dbReference type="EMBL" id="RKR87348.1"/>
    </source>
</evidence>
<dbReference type="AlphaFoldDB" id="A0A495JFM7"/>
<dbReference type="SUPFAM" id="SSF46785">
    <property type="entry name" value="Winged helix' DNA-binding domain"/>
    <property type="match status" value="1"/>
</dbReference>
<dbReference type="InterPro" id="IPR036390">
    <property type="entry name" value="WH_DNA-bd_sf"/>
</dbReference>
<dbReference type="SUPFAM" id="SSF64288">
    <property type="entry name" value="Chorismate lyase-like"/>
    <property type="match status" value="1"/>
</dbReference>
<keyword evidence="7" id="KW-1185">Reference proteome</keyword>
<evidence type="ECO:0000256" key="2">
    <source>
        <dbReference type="ARBA" id="ARBA00023125"/>
    </source>
</evidence>
<keyword evidence="3" id="KW-0804">Transcription</keyword>
<dbReference type="Pfam" id="PF00392">
    <property type="entry name" value="GntR"/>
    <property type="match status" value="1"/>
</dbReference>
<dbReference type="PANTHER" id="PTHR44846">
    <property type="entry name" value="MANNOSYL-D-GLYCERATE TRANSPORT/METABOLISM SYSTEM REPRESSOR MNGR-RELATED"/>
    <property type="match status" value="1"/>
</dbReference>
<keyword evidence="2" id="KW-0238">DNA-binding</keyword>
<evidence type="ECO:0000256" key="3">
    <source>
        <dbReference type="ARBA" id="ARBA00023163"/>
    </source>
</evidence>
<reference evidence="6 7" key="1">
    <citation type="submission" date="2018-10" db="EMBL/GenBank/DDBJ databases">
        <title>Sequencing the genomes of 1000 actinobacteria strains.</title>
        <authorList>
            <person name="Klenk H.-P."/>
        </authorList>
    </citation>
    <scope>NUCLEOTIDE SEQUENCE [LARGE SCALE GENOMIC DNA]</scope>
    <source>
        <strain evidence="6 7">DSM 45175</strain>
    </source>
</reference>
<dbReference type="RefSeq" id="WP_121156043.1">
    <property type="nucleotide sequence ID" value="NZ_RBKT01000001.1"/>
</dbReference>
<keyword evidence="1" id="KW-0805">Transcription regulation</keyword>
<dbReference type="InterPro" id="IPR036388">
    <property type="entry name" value="WH-like_DNA-bd_sf"/>
</dbReference>
<proteinExistence type="predicted"/>
<dbReference type="PRINTS" id="PR00035">
    <property type="entry name" value="HTHGNTR"/>
</dbReference>
<dbReference type="Gene3D" id="3.40.1410.10">
    <property type="entry name" value="Chorismate lyase-like"/>
    <property type="match status" value="1"/>
</dbReference>
<dbReference type="SMART" id="SM00866">
    <property type="entry name" value="UTRA"/>
    <property type="match status" value="1"/>
</dbReference>
<organism evidence="6 7">
    <name type="scientific">Micromonospora pisi</name>
    <dbReference type="NCBI Taxonomy" id="589240"/>
    <lineage>
        <taxon>Bacteria</taxon>
        <taxon>Bacillati</taxon>
        <taxon>Actinomycetota</taxon>
        <taxon>Actinomycetes</taxon>
        <taxon>Micromonosporales</taxon>
        <taxon>Micromonosporaceae</taxon>
        <taxon>Micromonospora</taxon>
    </lineage>
</organism>